<evidence type="ECO:0000313" key="2">
    <source>
        <dbReference type="EMBL" id="KAF6288097.1"/>
    </source>
</evidence>
<feature type="signal peptide" evidence="1">
    <location>
        <begin position="1"/>
        <end position="25"/>
    </location>
</feature>
<comment type="caution">
    <text evidence="2">The sequence shown here is derived from an EMBL/GenBank/DDBJ whole genome shotgun (WGS) entry which is preliminary data.</text>
</comment>
<dbReference type="AlphaFoldDB" id="A0A7J7SJ31"/>
<name>A0A7J7SJ31_RHIFE</name>
<accession>A0A7J7SJ31</accession>
<evidence type="ECO:0000313" key="3">
    <source>
        <dbReference type="Proteomes" id="UP000585614"/>
    </source>
</evidence>
<gene>
    <name evidence="2" type="ORF">mRhiFer1_005499</name>
</gene>
<feature type="chain" id="PRO_5029914931" evidence="1">
    <location>
        <begin position="26"/>
        <end position="58"/>
    </location>
</feature>
<evidence type="ECO:0000256" key="1">
    <source>
        <dbReference type="SAM" id="SignalP"/>
    </source>
</evidence>
<dbReference type="Proteomes" id="UP000585614">
    <property type="component" value="Unassembled WGS sequence"/>
</dbReference>
<proteinExistence type="predicted"/>
<dbReference type="EMBL" id="JACAGC010000022">
    <property type="protein sequence ID" value="KAF6288097.1"/>
    <property type="molecule type" value="Genomic_DNA"/>
</dbReference>
<organism evidence="2 3">
    <name type="scientific">Rhinolophus ferrumequinum</name>
    <name type="common">Greater horseshoe bat</name>
    <dbReference type="NCBI Taxonomy" id="59479"/>
    <lineage>
        <taxon>Eukaryota</taxon>
        <taxon>Metazoa</taxon>
        <taxon>Chordata</taxon>
        <taxon>Craniata</taxon>
        <taxon>Vertebrata</taxon>
        <taxon>Euteleostomi</taxon>
        <taxon>Mammalia</taxon>
        <taxon>Eutheria</taxon>
        <taxon>Laurasiatheria</taxon>
        <taxon>Chiroptera</taxon>
        <taxon>Yinpterochiroptera</taxon>
        <taxon>Rhinolophoidea</taxon>
        <taxon>Rhinolophidae</taxon>
        <taxon>Rhinolophinae</taxon>
        <taxon>Rhinolophus</taxon>
    </lineage>
</organism>
<keyword evidence="1" id="KW-0732">Signal</keyword>
<sequence length="58" mass="6282">MAPADAAMRWRLLLVLSAVGLGATGVPQPPNILLLLMDDDGGLHSLRLKVENSNWTWS</sequence>
<reference evidence="2 3" key="1">
    <citation type="journal article" date="2020" name="Nature">
        <title>Six reference-quality genomes reveal evolution of bat adaptations.</title>
        <authorList>
            <person name="Jebb D."/>
            <person name="Huang Z."/>
            <person name="Pippel M."/>
            <person name="Hughes G.M."/>
            <person name="Lavrichenko K."/>
            <person name="Devanna P."/>
            <person name="Winkler S."/>
            <person name="Jermiin L.S."/>
            <person name="Skirmuntt E.C."/>
            <person name="Katzourakis A."/>
            <person name="Burkitt-Gray L."/>
            <person name="Ray D.A."/>
            <person name="Sullivan K.A.M."/>
            <person name="Roscito J.G."/>
            <person name="Kirilenko B.M."/>
            <person name="Davalos L.M."/>
            <person name="Corthals A.P."/>
            <person name="Power M.L."/>
            <person name="Jones G."/>
            <person name="Ransome R.D."/>
            <person name="Dechmann D.K.N."/>
            <person name="Locatelli A.G."/>
            <person name="Puechmaille S.J."/>
            <person name="Fedrigo O."/>
            <person name="Jarvis E.D."/>
            <person name="Hiller M."/>
            <person name="Vernes S.C."/>
            <person name="Myers E.W."/>
            <person name="Teeling E.C."/>
        </authorList>
    </citation>
    <scope>NUCLEOTIDE SEQUENCE [LARGE SCALE GENOMIC DNA]</scope>
    <source>
        <strain evidence="2">MRhiFer1</strain>
        <tissue evidence="2">Lung</tissue>
    </source>
</reference>
<protein>
    <submittedName>
        <fullName evidence="2">Galactosamine (N-acetyl)-6-sulfatase</fullName>
    </submittedName>
</protein>